<gene>
    <name evidence="3" type="ORF">ACFO9E_00040</name>
</gene>
<dbReference type="EMBL" id="JBHSFE010000001">
    <property type="protein sequence ID" value="MFC4606226.1"/>
    <property type="molecule type" value="Genomic_DNA"/>
</dbReference>
<feature type="transmembrane region" description="Helical" evidence="2">
    <location>
        <begin position="6"/>
        <end position="24"/>
    </location>
</feature>
<dbReference type="Proteomes" id="UP001595993">
    <property type="component" value="Unassembled WGS sequence"/>
</dbReference>
<proteinExistence type="predicted"/>
<keyword evidence="2" id="KW-0812">Transmembrane</keyword>
<feature type="region of interest" description="Disordered" evidence="1">
    <location>
        <begin position="137"/>
        <end position="159"/>
    </location>
</feature>
<keyword evidence="4" id="KW-1185">Reference proteome</keyword>
<evidence type="ECO:0000256" key="2">
    <source>
        <dbReference type="SAM" id="Phobius"/>
    </source>
</evidence>
<evidence type="ECO:0000313" key="4">
    <source>
        <dbReference type="Proteomes" id="UP001595993"/>
    </source>
</evidence>
<keyword evidence="2" id="KW-1133">Transmembrane helix</keyword>
<accession>A0ABV9G0A0</accession>
<protein>
    <submittedName>
        <fullName evidence="3">Uncharacterized protein</fullName>
    </submittedName>
</protein>
<reference evidence="4" key="1">
    <citation type="journal article" date="2019" name="Int. J. Syst. Evol. Microbiol.">
        <title>The Global Catalogue of Microorganisms (GCM) 10K type strain sequencing project: providing services to taxonomists for standard genome sequencing and annotation.</title>
        <authorList>
            <consortium name="The Broad Institute Genomics Platform"/>
            <consortium name="The Broad Institute Genome Sequencing Center for Infectious Disease"/>
            <person name="Wu L."/>
            <person name="Ma J."/>
        </authorList>
    </citation>
    <scope>NUCLEOTIDE SEQUENCE [LARGE SCALE GENOMIC DNA]</scope>
    <source>
        <strain evidence="4">CGMCC 4.7139</strain>
    </source>
</reference>
<comment type="caution">
    <text evidence="3">The sequence shown here is derived from an EMBL/GenBank/DDBJ whole genome shotgun (WGS) entry which is preliminary data.</text>
</comment>
<keyword evidence="2" id="KW-0472">Membrane</keyword>
<evidence type="ECO:0000256" key="1">
    <source>
        <dbReference type="SAM" id="MobiDB-lite"/>
    </source>
</evidence>
<organism evidence="3 4">
    <name type="scientific">Streptomyces maoxianensis</name>
    <dbReference type="NCBI Taxonomy" id="1459942"/>
    <lineage>
        <taxon>Bacteria</taxon>
        <taxon>Bacillati</taxon>
        <taxon>Actinomycetota</taxon>
        <taxon>Actinomycetes</taxon>
        <taxon>Kitasatosporales</taxon>
        <taxon>Streptomycetaceae</taxon>
        <taxon>Streptomyces</taxon>
    </lineage>
</organism>
<dbReference type="RefSeq" id="WP_381190362.1">
    <property type="nucleotide sequence ID" value="NZ_JBHSFE010000001.1"/>
</dbReference>
<sequence length="159" mass="17362">MPEPITLAAISLAGIPVVATFLLDRVGSVLDRRRDDRNFPVVREPSPQQRDELEELQGTLSGVITRPAAEVRGDADALAAMERARTLLEHLHDRRIDFEGEKRAPSKYRIRAVVEVEELKDGAVGVRLGEVRSSASIDSQVKAKSADGPVTGVQIDSLE</sequence>
<evidence type="ECO:0000313" key="3">
    <source>
        <dbReference type="EMBL" id="MFC4606226.1"/>
    </source>
</evidence>
<name>A0ABV9G0A0_9ACTN</name>